<dbReference type="InterPro" id="IPR015286">
    <property type="entry name" value="Porin_fam_mycobact-type"/>
</dbReference>
<proteinExistence type="predicted"/>
<feature type="chain" id="PRO_5046307850" evidence="1">
    <location>
        <begin position="32"/>
        <end position="226"/>
    </location>
</feature>
<dbReference type="EMBL" id="JAHKNI010000002">
    <property type="protein sequence ID" value="MBU3061480.1"/>
    <property type="molecule type" value="Genomic_DNA"/>
</dbReference>
<dbReference type="RefSeq" id="WP_215916358.1">
    <property type="nucleotide sequence ID" value="NZ_JAHKNI010000002.1"/>
</dbReference>
<dbReference type="Gene3D" id="2.60.40.1650">
    <property type="entry name" value="Porin MspA (Ig-like beta-sandwich domain)"/>
    <property type="match status" value="2"/>
</dbReference>
<organism evidence="2 3">
    <name type="scientific">Nocardia albiluteola</name>
    <dbReference type="NCBI Taxonomy" id="2842303"/>
    <lineage>
        <taxon>Bacteria</taxon>
        <taxon>Bacillati</taxon>
        <taxon>Actinomycetota</taxon>
        <taxon>Actinomycetes</taxon>
        <taxon>Mycobacteriales</taxon>
        <taxon>Nocardiaceae</taxon>
        <taxon>Nocardia</taxon>
    </lineage>
</organism>
<comment type="caution">
    <text evidence="2">The sequence shown here is derived from an EMBL/GenBank/DDBJ whole genome shotgun (WGS) entry which is preliminary data.</text>
</comment>
<reference evidence="2 3" key="1">
    <citation type="submission" date="2021-06" db="EMBL/GenBank/DDBJ databases">
        <title>Actinomycetes sequencing.</title>
        <authorList>
            <person name="Shan Q."/>
        </authorList>
    </citation>
    <scope>NUCLEOTIDE SEQUENCE [LARGE SCALE GENOMIC DNA]</scope>
    <source>
        <strain evidence="2 3">NEAU-G5</strain>
    </source>
</reference>
<sequence>MDIRKTLARAAGVGAVATAALGLFSTGAANADTFVPLPGGNVVQTFSDGTQVHGWLDHESANINPSMGSTPVHRNAWVSGSAHVHLTGDSSVNGGAIYPGYVVGCQVNIAGGGVNASPSVGGSWDSSGKVTPSAGVSTGGNLSLGPGQAQAFYILDIEKKDDFGQDHHSTHTSFTGNDASVSWKDETIGLTGCAGYAQARSFVSYEINSSTIQGWVTLWGAPFSIG</sequence>
<dbReference type="Pfam" id="PF09203">
    <property type="entry name" value="MspA"/>
    <property type="match status" value="1"/>
</dbReference>
<accession>A0ABS6AWY6</accession>
<gene>
    <name evidence="2" type="ORF">KO481_08080</name>
</gene>
<evidence type="ECO:0000313" key="2">
    <source>
        <dbReference type="EMBL" id="MBU3061480.1"/>
    </source>
</evidence>
<keyword evidence="3" id="KW-1185">Reference proteome</keyword>
<feature type="signal peptide" evidence="1">
    <location>
        <begin position="1"/>
        <end position="31"/>
    </location>
</feature>
<protein>
    <submittedName>
        <fullName evidence="2">MspA family porin</fullName>
    </submittedName>
</protein>
<evidence type="ECO:0000256" key="1">
    <source>
        <dbReference type="SAM" id="SignalP"/>
    </source>
</evidence>
<name>A0ABS6AWY6_9NOCA</name>
<dbReference type="Proteomes" id="UP000733379">
    <property type="component" value="Unassembled WGS sequence"/>
</dbReference>
<keyword evidence="1" id="KW-0732">Signal</keyword>
<evidence type="ECO:0000313" key="3">
    <source>
        <dbReference type="Proteomes" id="UP000733379"/>
    </source>
</evidence>